<proteinExistence type="predicted"/>
<dbReference type="eggNOG" id="COG1609">
    <property type="taxonomic scope" value="Bacteria"/>
</dbReference>
<dbReference type="RefSeq" id="WP_037546955.1">
    <property type="nucleotide sequence ID" value="NZ_JNUP01000049.1"/>
</dbReference>
<protein>
    <recommendedName>
        <fullName evidence="4">HTH lacI-type domain-containing protein</fullName>
    </recommendedName>
</protein>
<name>A0A098R1V3_9SPIO</name>
<dbReference type="InterPro" id="IPR028082">
    <property type="entry name" value="Peripla_BP_I"/>
</dbReference>
<dbReference type="SUPFAM" id="SSF53822">
    <property type="entry name" value="Periplasmic binding protein-like I"/>
    <property type="match status" value="1"/>
</dbReference>
<reference evidence="5 6" key="1">
    <citation type="submission" date="2014-05" db="EMBL/GenBank/DDBJ databases">
        <title>De novo Genome Sequence of Spirocheata sp.</title>
        <authorList>
            <person name="Shivani Y."/>
            <person name="Subhash Y."/>
            <person name="Tushar L."/>
            <person name="Sasikala C."/>
            <person name="Ramana C.V."/>
        </authorList>
    </citation>
    <scope>NUCLEOTIDE SEQUENCE [LARGE SCALE GENOMIC DNA]</scope>
    <source>
        <strain evidence="5 6">JC230</strain>
    </source>
</reference>
<feature type="domain" description="HTH lacI-type" evidence="4">
    <location>
        <begin position="4"/>
        <end position="58"/>
    </location>
</feature>
<keyword evidence="6" id="KW-1185">Reference proteome</keyword>
<comment type="caution">
    <text evidence="5">The sequence shown here is derived from an EMBL/GenBank/DDBJ whole genome shotgun (WGS) entry which is preliminary data.</text>
</comment>
<dbReference type="SMART" id="SM00354">
    <property type="entry name" value="HTH_LACI"/>
    <property type="match status" value="1"/>
</dbReference>
<dbReference type="CDD" id="cd01392">
    <property type="entry name" value="HTH_LacI"/>
    <property type="match status" value="1"/>
</dbReference>
<dbReference type="AlphaFoldDB" id="A0A098R1V3"/>
<keyword evidence="1" id="KW-0805">Transcription regulation</keyword>
<dbReference type="Proteomes" id="UP000029692">
    <property type="component" value="Unassembled WGS sequence"/>
</dbReference>
<evidence type="ECO:0000256" key="1">
    <source>
        <dbReference type="ARBA" id="ARBA00023015"/>
    </source>
</evidence>
<dbReference type="Gene3D" id="3.40.50.2300">
    <property type="match status" value="2"/>
</dbReference>
<evidence type="ECO:0000313" key="6">
    <source>
        <dbReference type="Proteomes" id="UP000029692"/>
    </source>
</evidence>
<keyword evidence="3" id="KW-0804">Transcription</keyword>
<evidence type="ECO:0000256" key="2">
    <source>
        <dbReference type="ARBA" id="ARBA00023125"/>
    </source>
</evidence>
<dbReference type="Pfam" id="PF00356">
    <property type="entry name" value="LacI"/>
    <property type="match status" value="1"/>
</dbReference>
<dbReference type="Pfam" id="PF13377">
    <property type="entry name" value="Peripla_BP_3"/>
    <property type="match status" value="1"/>
</dbReference>
<dbReference type="Gene3D" id="1.10.260.40">
    <property type="entry name" value="lambda repressor-like DNA-binding domains"/>
    <property type="match status" value="1"/>
</dbReference>
<accession>A0A098R1V3</accession>
<dbReference type="EMBL" id="JNUP01000049">
    <property type="protein sequence ID" value="KGE72692.1"/>
    <property type="molecule type" value="Genomic_DNA"/>
</dbReference>
<dbReference type="PANTHER" id="PTHR30146">
    <property type="entry name" value="LACI-RELATED TRANSCRIPTIONAL REPRESSOR"/>
    <property type="match status" value="1"/>
</dbReference>
<dbReference type="InterPro" id="IPR010982">
    <property type="entry name" value="Lambda_DNA-bd_dom_sf"/>
</dbReference>
<dbReference type="CDD" id="cd06267">
    <property type="entry name" value="PBP1_LacI_sugar_binding-like"/>
    <property type="match status" value="1"/>
</dbReference>
<dbReference type="GO" id="GO:0003700">
    <property type="term" value="F:DNA-binding transcription factor activity"/>
    <property type="evidence" value="ECO:0007669"/>
    <property type="project" value="TreeGrafter"/>
</dbReference>
<dbReference type="SUPFAM" id="SSF47413">
    <property type="entry name" value="lambda repressor-like DNA-binding domains"/>
    <property type="match status" value="1"/>
</dbReference>
<dbReference type="PANTHER" id="PTHR30146:SF120">
    <property type="entry name" value="ALANINE RACEMASE"/>
    <property type="match status" value="1"/>
</dbReference>
<dbReference type="InterPro" id="IPR000843">
    <property type="entry name" value="HTH_LacI"/>
</dbReference>
<dbReference type="InterPro" id="IPR046335">
    <property type="entry name" value="LacI/GalR-like_sensor"/>
</dbReference>
<evidence type="ECO:0000313" key="5">
    <source>
        <dbReference type="EMBL" id="KGE72692.1"/>
    </source>
</evidence>
<dbReference type="PROSITE" id="PS50932">
    <property type="entry name" value="HTH_LACI_2"/>
    <property type="match status" value="1"/>
</dbReference>
<sequence>MSKITIREVAQESGVSIGTVSRVLNDRPGVKEYTRRKVLETMKALGYQPDVAARELSFRSGLRIGLNVAPNTKRLTPFFFLFIESLMNRARVDGLRFEEVGNLPNGLPEQLPDGMVLFGAHDDDPRIAYLQQNATPFVLIGRGEGIASISPDDFDGGYQAGRHLTALGHTSILHIGGYMQHQAFKDRYEGFREALSQAGVMHNPEMVLDGRFSALDAYRVLAGYLEGSGGNHPERFTAVFASSDEMAQGALVCLADHHISCPDQVSVVGFDDLPELGDTLTTIHQDIPLMAEQTLTLLGEQIDRQPPRHITLPVQLVARQTTRRL</sequence>
<dbReference type="STRING" id="1480694.DC28_06485"/>
<dbReference type="PRINTS" id="PR00036">
    <property type="entry name" value="HTHLACI"/>
</dbReference>
<evidence type="ECO:0000259" key="4">
    <source>
        <dbReference type="PROSITE" id="PS50932"/>
    </source>
</evidence>
<organism evidence="5 6">
    <name type="scientific">Spirochaeta lutea</name>
    <dbReference type="NCBI Taxonomy" id="1480694"/>
    <lineage>
        <taxon>Bacteria</taxon>
        <taxon>Pseudomonadati</taxon>
        <taxon>Spirochaetota</taxon>
        <taxon>Spirochaetia</taxon>
        <taxon>Spirochaetales</taxon>
        <taxon>Spirochaetaceae</taxon>
        <taxon>Spirochaeta</taxon>
    </lineage>
</organism>
<keyword evidence="2" id="KW-0238">DNA-binding</keyword>
<gene>
    <name evidence="5" type="ORF">DC28_06485</name>
</gene>
<dbReference type="GO" id="GO:0000976">
    <property type="term" value="F:transcription cis-regulatory region binding"/>
    <property type="evidence" value="ECO:0007669"/>
    <property type="project" value="TreeGrafter"/>
</dbReference>
<dbReference type="OrthoDB" id="305766at2"/>
<dbReference type="PROSITE" id="PS00356">
    <property type="entry name" value="HTH_LACI_1"/>
    <property type="match status" value="1"/>
</dbReference>
<evidence type="ECO:0000256" key="3">
    <source>
        <dbReference type="ARBA" id="ARBA00023163"/>
    </source>
</evidence>